<dbReference type="InterPro" id="IPR011979">
    <property type="entry name" value="Antitox_Xre"/>
</dbReference>
<dbReference type="NCBIfam" id="TIGR02293">
    <property type="entry name" value="TAS_TIGR02293"/>
    <property type="match status" value="1"/>
</dbReference>
<dbReference type="InterPro" id="IPR024467">
    <property type="entry name" value="Xre/MbcA/ParS-like_toxin-bd"/>
</dbReference>
<gene>
    <name evidence="2" type="ORF">NRP21_10820</name>
</gene>
<protein>
    <submittedName>
        <fullName evidence="2">DUF2384 domain-containing protein</fullName>
    </submittedName>
</protein>
<comment type="caution">
    <text evidence="2">The sequence shown here is derived from an EMBL/GenBank/DDBJ whole genome shotgun (WGS) entry which is preliminary data.</text>
</comment>
<feature type="domain" description="Antitoxin Xre/MbcA/ParS-like toxin-binding" evidence="1">
    <location>
        <begin position="124"/>
        <end position="174"/>
    </location>
</feature>
<dbReference type="Proteomes" id="UP001524642">
    <property type="component" value="Unassembled WGS sequence"/>
</dbReference>
<evidence type="ECO:0000313" key="3">
    <source>
        <dbReference type="Proteomes" id="UP001524642"/>
    </source>
</evidence>
<sequence>MALLGATDGATLMTQTTLPSPAQPSVGALLDRTAALLGGAKLLKSAPQSPVEIHHLLVNGLPKASLNHMIRHVKVLRLADIHHAIGISVRTGQRARGATAAQERKPLTKEQSGRTWEFAEVLAAATEVFGSQEAAETWMQRPAMGLNHERPIDLLATPAGTAMVKNFLTRLEYGVYT</sequence>
<reference evidence="2 3" key="1">
    <citation type="submission" date="2022-06" db="EMBL/GenBank/DDBJ databases">
        <title>Roseomonas CN29.</title>
        <authorList>
            <person name="Cheng Y."/>
            <person name="He X."/>
        </authorList>
    </citation>
    <scope>NUCLEOTIDE SEQUENCE [LARGE SCALE GENOMIC DNA]</scope>
    <source>
        <strain evidence="2 3">CN29</strain>
    </source>
</reference>
<dbReference type="EMBL" id="JANJOU010000008">
    <property type="protein sequence ID" value="MCR0982542.1"/>
    <property type="molecule type" value="Genomic_DNA"/>
</dbReference>
<organism evidence="2 3">
    <name type="scientific">Roseomonas populi</name>
    <dbReference type="NCBI Taxonomy" id="3121582"/>
    <lineage>
        <taxon>Bacteria</taxon>
        <taxon>Pseudomonadati</taxon>
        <taxon>Pseudomonadota</taxon>
        <taxon>Alphaproteobacteria</taxon>
        <taxon>Acetobacterales</taxon>
        <taxon>Roseomonadaceae</taxon>
        <taxon>Roseomonas</taxon>
    </lineage>
</organism>
<proteinExistence type="predicted"/>
<name>A0ABT1X386_9PROT</name>
<dbReference type="RefSeq" id="WP_257716215.1">
    <property type="nucleotide sequence ID" value="NZ_JANJOU010000008.1"/>
</dbReference>
<keyword evidence="3" id="KW-1185">Reference proteome</keyword>
<evidence type="ECO:0000313" key="2">
    <source>
        <dbReference type="EMBL" id="MCR0982542.1"/>
    </source>
</evidence>
<accession>A0ABT1X386</accession>
<dbReference type="Pfam" id="PF09722">
    <property type="entry name" value="Xre_MbcA_ParS_C"/>
    <property type="match status" value="1"/>
</dbReference>
<evidence type="ECO:0000259" key="1">
    <source>
        <dbReference type="Pfam" id="PF09722"/>
    </source>
</evidence>